<accession>A0AAE6M7J7</accession>
<keyword evidence="2" id="KW-1185">Reference proteome</keyword>
<protein>
    <submittedName>
        <fullName evidence="1">Uncharacterized protein</fullName>
    </submittedName>
</protein>
<reference evidence="1" key="1">
    <citation type="submission" date="2019-01" db="EMBL/GenBank/DDBJ databases">
        <authorList>
            <person name="Trentin L.B."/>
            <person name="Santos E.R."/>
            <person name="Silva L.A."/>
            <person name="Sosa-Gomez D.R."/>
            <person name="Ribeiro B.M."/>
            <person name="Ardisson-Araujo D.M.P."/>
        </authorList>
    </citation>
    <scope>NUCLEOTIDE SEQUENCE</scope>
    <source>
        <strain evidence="1">VPN54</strain>
    </source>
</reference>
<dbReference type="KEGG" id="vg:80538020"/>
<name>A0AAE6M7J7_9ABAC</name>
<dbReference type="InterPro" id="IPR009289">
    <property type="entry name" value="Baculo_8kDa"/>
</dbReference>
<dbReference type="EMBL" id="MK419956">
    <property type="protein sequence ID" value="QEI03670.1"/>
    <property type="molecule type" value="Genomic_DNA"/>
</dbReference>
<evidence type="ECO:0000313" key="1">
    <source>
        <dbReference type="EMBL" id="QEI03670.1"/>
    </source>
</evidence>
<dbReference type="GeneID" id="80538020"/>
<evidence type="ECO:0000313" key="2">
    <source>
        <dbReference type="Proteomes" id="UP000830719"/>
    </source>
</evidence>
<dbReference type="RefSeq" id="YP_010799650.1">
    <property type="nucleotide sequence ID" value="NC_076682.1"/>
</dbReference>
<dbReference type="Proteomes" id="UP000830719">
    <property type="component" value="Segment"/>
</dbReference>
<sequence>MDSSSYNFYNNDRKALKPTSLHDRNIKQADYEQITFLRRLMCRETMPSRRDDKFKVKDYNKENLNR</sequence>
<dbReference type="Pfam" id="PF06096">
    <property type="entry name" value="Baculo_8kDa"/>
    <property type="match status" value="1"/>
</dbReference>
<organism evidence="1 2">
    <name type="scientific">Rachiplusia nu nucleopolyhedrovirus</name>
    <dbReference type="NCBI Taxonomy" id="2605775"/>
    <lineage>
        <taxon>Viruses</taxon>
        <taxon>Viruses incertae sedis</taxon>
        <taxon>Naldaviricetes</taxon>
        <taxon>Lefavirales</taxon>
        <taxon>Baculoviridae</taxon>
        <taxon>Alphabaculovirus</taxon>
        <taxon>Alphabaculovirus ranus</taxon>
    </lineage>
</organism>
<proteinExistence type="predicted"/>